<evidence type="ECO:0000256" key="1">
    <source>
        <dbReference type="ARBA" id="ARBA00004651"/>
    </source>
</evidence>
<feature type="domain" description="ABC transmembrane type-1" evidence="8">
    <location>
        <begin position="121"/>
        <end position="267"/>
    </location>
</feature>
<feature type="transmembrane region" description="Helical" evidence="7">
    <location>
        <begin position="12"/>
        <end position="28"/>
    </location>
</feature>
<feature type="transmembrane region" description="Helical" evidence="7">
    <location>
        <begin position="208"/>
        <end position="230"/>
    </location>
</feature>
<evidence type="ECO:0000256" key="6">
    <source>
        <dbReference type="ARBA" id="ARBA00023136"/>
    </source>
</evidence>
<keyword evidence="5 7" id="KW-1133">Transmembrane helix</keyword>
<dbReference type="AlphaFoldDB" id="A0A0F9G8C6"/>
<accession>A0A0F9G8C6</accession>
<comment type="subcellular location">
    <subcellularLocation>
        <location evidence="1">Cell membrane</location>
        <topology evidence="1">Multi-pass membrane protein</topology>
    </subcellularLocation>
</comment>
<evidence type="ECO:0000256" key="2">
    <source>
        <dbReference type="ARBA" id="ARBA00022448"/>
    </source>
</evidence>
<dbReference type="Gene3D" id="1.10.3720.10">
    <property type="entry name" value="MetI-like"/>
    <property type="match status" value="1"/>
</dbReference>
<evidence type="ECO:0000256" key="7">
    <source>
        <dbReference type="SAM" id="Phobius"/>
    </source>
</evidence>
<gene>
    <name evidence="9" type="ORF">LCGC14_1857860</name>
</gene>
<feature type="non-terminal residue" evidence="9">
    <location>
        <position position="267"/>
    </location>
</feature>
<sequence>MYWRYVSKRIGYGILTFITIIFIYSALFNTTMERTVFARIEEEIRAESMAMTYPNMSAEEIRKFMNERRIHKYRQYHLDQPLLSRIVLRAVDTLFLKFGKSTHIKSSAGGNDVWEIVTEVIPRTLLIFTTAIIADILLGIWLGIKKAQKAGGVIDKSTSLVTMVVYGMPSWWLGMLIIMFFAYGLKIFPSGGLHSTPPPEGFMYFLDMVYHMVLPVLTLVIIGFWGRAFLMRNIILGILQEDYIMAARARGLPERRVLFGHALRSAA</sequence>
<organism evidence="9">
    <name type="scientific">marine sediment metagenome</name>
    <dbReference type="NCBI Taxonomy" id="412755"/>
    <lineage>
        <taxon>unclassified sequences</taxon>
        <taxon>metagenomes</taxon>
        <taxon>ecological metagenomes</taxon>
    </lineage>
</organism>
<dbReference type="InterPro" id="IPR035906">
    <property type="entry name" value="MetI-like_sf"/>
</dbReference>
<dbReference type="SUPFAM" id="SSF161098">
    <property type="entry name" value="MetI-like"/>
    <property type="match status" value="1"/>
</dbReference>
<dbReference type="CDD" id="cd06261">
    <property type="entry name" value="TM_PBP2"/>
    <property type="match status" value="1"/>
</dbReference>
<evidence type="ECO:0000256" key="5">
    <source>
        <dbReference type="ARBA" id="ARBA00022989"/>
    </source>
</evidence>
<proteinExistence type="predicted"/>
<evidence type="ECO:0000256" key="4">
    <source>
        <dbReference type="ARBA" id="ARBA00022692"/>
    </source>
</evidence>
<keyword evidence="4 7" id="KW-0812">Transmembrane</keyword>
<evidence type="ECO:0000313" key="9">
    <source>
        <dbReference type="EMBL" id="KKL95114.1"/>
    </source>
</evidence>
<keyword evidence="2" id="KW-0813">Transport</keyword>
<dbReference type="PROSITE" id="PS50928">
    <property type="entry name" value="ABC_TM1"/>
    <property type="match status" value="1"/>
</dbReference>
<reference evidence="9" key="1">
    <citation type="journal article" date="2015" name="Nature">
        <title>Complex archaea that bridge the gap between prokaryotes and eukaryotes.</title>
        <authorList>
            <person name="Spang A."/>
            <person name="Saw J.H."/>
            <person name="Jorgensen S.L."/>
            <person name="Zaremba-Niedzwiedzka K."/>
            <person name="Martijn J."/>
            <person name="Lind A.E."/>
            <person name="van Eijk R."/>
            <person name="Schleper C."/>
            <person name="Guy L."/>
            <person name="Ettema T.J."/>
        </authorList>
    </citation>
    <scope>NUCLEOTIDE SEQUENCE</scope>
</reference>
<comment type="caution">
    <text evidence="9">The sequence shown here is derived from an EMBL/GenBank/DDBJ whole genome shotgun (WGS) entry which is preliminary data.</text>
</comment>
<feature type="transmembrane region" description="Helical" evidence="7">
    <location>
        <begin position="164"/>
        <end position="188"/>
    </location>
</feature>
<evidence type="ECO:0000256" key="3">
    <source>
        <dbReference type="ARBA" id="ARBA00022475"/>
    </source>
</evidence>
<dbReference type="PANTHER" id="PTHR30465:SF45">
    <property type="entry name" value="BINDING-PROTEIN-DEPENDENT TRANSPORT SYSTEMS INNER MEMBRANE COMPONENT"/>
    <property type="match status" value="1"/>
</dbReference>
<keyword evidence="6 7" id="KW-0472">Membrane</keyword>
<feature type="transmembrane region" description="Helical" evidence="7">
    <location>
        <begin position="125"/>
        <end position="144"/>
    </location>
</feature>
<dbReference type="PANTHER" id="PTHR30465">
    <property type="entry name" value="INNER MEMBRANE ABC TRANSPORTER"/>
    <property type="match status" value="1"/>
</dbReference>
<protein>
    <recommendedName>
        <fullName evidence="8">ABC transmembrane type-1 domain-containing protein</fullName>
    </recommendedName>
</protein>
<dbReference type="GO" id="GO:0055085">
    <property type="term" value="P:transmembrane transport"/>
    <property type="evidence" value="ECO:0007669"/>
    <property type="project" value="InterPro"/>
</dbReference>
<keyword evidence="3" id="KW-1003">Cell membrane</keyword>
<evidence type="ECO:0000259" key="8">
    <source>
        <dbReference type="PROSITE" id="PS50928"/>
    </source>
</evidence>
<dbReference type="EMBL" id="LAZR01018760">
    <property type="protein sequence ID" value="KKL95114.1"/>
    <property type="molecule type" value="Genomic_DNA"/>
</dbReference>
<dbReference type="GO" id="GO:0005886">
    <property type="term" value="C:plasma membrane"/>
    <property type="evidence" value="ECO:0007669"/>
    <property type="project" value="UniProtKB-SubCell"/>
</dbReference>
<name>A0A0F9G8C6_9ZZZZ</name>
<dbReference type="InterPro" id="IPR000515">
    <property type="entry name" value="MetI-like"/>
</dbReference>
<dbReference type="Pfam" id="PF00528">
    <property type="entry name" value="BPD_transp_1"/>
    <property type="match status" value="1"/>
</dbReference>